<dbReference type="GO" id="GO:0016020">
    <property type="term" value="C:membrane"/>
    <property type="evidence" value="ECO:0007669"/>
    <property type="project" value="UniProtKB-SubCell"/>
</dbReference>
<dbReference type="Gene3D" id="1.20.1070.10">
    <property type="entry name" value="Rhodopsin 7-helix transmembrane proteins"/>
    <property type="match status" value="1"/>
</dbReference>
<dbReference type="AlphaFoldDB" id="A0A8S3EVG0"/>
<evidence type="ECO:0000313" key="10">
    <source>
        <dbReference type="Proteomes" id="UP000676336"/>
    </source>
</evidence>
<feature type="transmembrane region" description="Helical" evidence="6">
    <location>
        <begin position="150"/>
        <end position="176"/>
    </location>
</feature>
<accession>A0A8S3EVG0</accession>
<dbReference type="Pfam" id="PF00002">
    <property type="entry name" value="7tm_2"/>
    <property type="match status" value="1"/>
</dbReference>
<dbReference type="PANTHER" id="PTHR45692:SF1">
    <property type="entry name" value="G-PROTEIN COUPLED RECEPTORS FAMILY 2 PROFILE 2 DOMAIN-CONTAINING PROTEIN"/>
    <property type="match status" value="1"/>
</dbReference>
<dbReference type="InterPro" id="IPR000832">
    <property type="entry name" value="GPCR_2_secretin-like"/>
</dbReference>
<keyword evidence="2 6" id="KW-0812">Transmembrane</keyword>
<feature type="domain" description="GAIN-B" evidence="7">
    <location>
        <begin position="1"/>
        <end position="142"/>
    </location>
</feature>
<comment type="caution">
    <text evidence="9">The sequence shown here is derived from an EMBL/GenBank/DDBJ whole genome shotgun (WGS) entry which is preliminary data.</text>
</comment>
<dbReference type="Pfam" id="PF01825">
    <property type="entry name" value="GPS"/>
    <property type="match status" value="1"/>
</dbReference>
<reference evidence="9" key="1">
    <citation type="submission" date="2021-02" db="EMBL/GenBank/DDBJ databases">
        <authorList>
            <person name="Nowell W R."/>
        </authorList>
    </citation>
    <scope>NUCLEOTIDE SEQUENCE</scope>
</reference>
<dbReference type="InterPro" id="IPR057244">
    <property type="entry name" value="GAIN_B"/>
</dbReference>
<feature type="domain" description="G-protein coupled receptors family 2 profile 2" evidence="8">
    <location>
        <begin position="151"/>
        <end position="300"/>
    </location>
</feature>
<dbReference type="GO" id="GO:0004930">
    <property type="term" value="F:G protein-coupled receptor activity"/>
    <property type="evidence" value="ECO:0007669"/>
    <property type="project" value="InterPro"/>
</dbReference>
<protein>
    <submittedName>
        <fullName evidence="9">Uncharacterized protein</fullName>
    </submittedName>
</protein>
<comment type="subcellular location">
    <subcellularLocation>
        <location evidence="1">Membrane</location>
        <topology evidence="1">Multi-pass membrane protein</topology>
    </subcellularLocation>
</comment>
<evidence type="ECO:0000313" key="9">
    <source>
        <dbReference type="EMBL" id="CAF5087110.1"/>
    </source>
</evidence>
<evidence type="ECO:0000256" key="6">
    <source>
        <dbReference type="SAM" id="Phobius"/>
    </source>
</evidence>
<keyword evidence="4 6" id="KW-0472">Membrane</keyword>
<evidence type="ECO:0000256" key="4">
    <source>
        <dbReference type="ARBA" id="ARBA00023136"/>
    </source>
</evidence>
<feature type="transmembrane region" description="Helical" evidence="6">
    <location>
        <begin position="188"/>
        <end position="212"/>
    </location>
</feature>
<feature type="transmembrane region" description="Helical" evidence="6">
    <location>
        <begin position="224"/>
        <end position="248"/>
    </location>
</feature>
<sequence length="300" mass="34655">SIKNQTYPIESNDRQKNLTVVLLDSQALSQQNRLTFSVYNQRSGLFDEKQYRVLTRIISLTIDKPELTKNLGSFVKLNFYLDNNYENEHGNLTCAYWHIFDNMTAQWSTDGCYLIDIIDRNVMCECNHLTHFAVLMDIEQKSTPKSIEQVLSIITLAGLFLSSIGLCLTILTFIFFAKLRRHFSQKSLLLLSINLLFVNILFSIIGLCRLTHLSCIIIASVLHYFILSSFSWMFIMAIIQYLLFVKVFPRTISAFTRKAAAFAQDKVLVKSRLFGSRFRICERDLATVIIHIFEWDLTTG</sequence>
<evidence type="ECO:0000256" key="5">
    <source>
        <dbReference type="ARBA" id="ARBA00023157"/>
    </source>
</evidence>
<organism evidence="9 10">
    <name type="scientific">Rotaria magnacalcarata</name>
    <dbReference type="NCBI Taxonomy" id="392030"/>
    <lineage>
        <taxon>Eukaryota</taxon>
        <taxon>Metazoa</taxon>
        <taxon>Spiralia</taxon>
        <taxon>Gnathifera</taxon>
        <taxon>Rotifera</taxon>
        <taxon>Eurotatoria</taxon>
        <taxon>Bdelloidea</taxon>
        <taxon>Philodinida</taxon>
        <taxon>Philodinidae</taxon>
        <taxon>Rotaria</taxon>
    </lineage>
</organism>
<dbReference type="Proteomes" id="UP000676336">
    <property type="component" value="Unassembled WGS sequence"/>
</dbReference>
<evidence type="ECO:0000256" key="1">
    <source>
        <dbReference type="ARBA" id="ARBA00004141"/>
    </source>
</evidence>
<dbReference type="EMBL" id="CAJOBI010242067">
    <property type="protein sequence ID" value="CAF5087110.1"/>
    <property type="molecule type" value="Genomic_DNA"/>
</dbReference>
<dbReference type="PROSITE" id="PS50261">
    <property type="entry name" value="G_PROTEIN_RECEP_F2_4"/>
    <property type="match status" value="1"/>
</dbReference>
<dbReference type="InterPro" id="IPR017981">
    <property type="entry name" value="GPCR_2-like_7TM"/>
</dbReference>
<name>A0A8S3EVG0_9BILA</name>
<dbReference type="GO" id="GO:0007166">
    <property type="term" value="P:cell surface receptor signaling pathway"/>
    <property type="evidence" value="ECO:0007669"/>
    <property type="project" value="InterPro"/>
</dbReference>
<evidence type="ECO:0000259" key="8">
    <source>
        <dbReference type="PROSITE" id="PS50261"/>
    </source>
</evidence>
<evidence type="ECO:0000256" key="3">
    <source>
        <dbReference type="ARBA" id="ARBA00022989"/>
    </source>
</evidence>
<evidence type="ECO:0000256" key="2">
    <source>
        <dbReference type="ARBA" id="ARBA00022692"/>
    </source>
</evidence>
<feature type="non-terminal residue" evidence="9">
    <location>
        <position position="1"/>
    </location>
</feature>
<dbReference type="InterPro" id="IPR046338">
    <property type="entry name" value="GAIN_dom_sf"/>
</dbReference>
<keyword evidence="3 6" id="KW-1133">Transmembrane helix</keyword>
<keyword evidence="5" id="KW-1015">Disulfide bond</keyword>
<evidence type="ECO:0000259" key="7">
    <source>
        <dbReference type="PROSITE" id="PS50221"/>
    </source>
</evidence>
<dbReference type="Gene3D" id="2.60.220.50">
    <property type="match status" value="1"/>
</dbReference>
<dbReference type="PROSITE" id="PS50221">
    <property type="entry name" value="GAIN_B"/>
    <property type="match status" value="1"/>
</dbReference>
<dbReference type="InterPro" id="IPR000203">
    <property type="entry name" value="GPS"/>
</dbReference>
<dbReference type="PANTHER" id="PTHR45692">
    <property type="entry name" value="G_PROTEIN_RECEP_F2_4 DOMAIN-CONTAINING PROTEIN"/>
    <property type="match status" value="1"/>
</dbReference>
<gene>
    <name evidence="9" type="ORF">SMN809_LOCUS61038</name>
</gene>
<proteinExistence type="predicted"/>
<dbReference type="SMART" id="SM00303">
    <property type="entry name" value="GPS"/>
    <property type="match status" value="1"/>
</dbReference>